<name>A0AAV2S1L8_MEGNR</name>
<dbReference type="Pfam" id="PF00056">
    <property type="entry name" value="Ldh_1_N"/>
    <property type="match status" value="1"/>
</dbReference>
<dbReference type="InterPro" id="IPR036291">
    <property type="entry name" value="NAD(P)-bd_dom_sf"/>
</dbReference>
<feature type="binding site" evidence="5">
    <location>
        <position position="162"/>
    </location>
    <ligand>
        <name>substrate</name>
    </ligand>
</feature>
<dbReference type="InterPro" id="IPR001252">
    <property type="entry name" value="Malate_DH_AS"/>
</dbReference>
<dbReference type="CDD" id="cd01336">
    <property type="entry name" value="MDH_cytoplasmic_cytosolic"/>
    <property type="match status" value="1"/>
</dbReference>
<evidence type="ECO:0000259" key="9">
    <source>
        <dbReference type="Pfam" id="PF00056"/>
    </source>
</evidence>
<dbReference type="FunFam" id="3.90.110.10:FF:000002">
    <property type="entry name" value="Malate dehydrogenase"/>
    <property type="match status" value="1"/>
</dbReference>
<dbReference type="AlphaFoldDB" id="A0AAV2S1L8"/>
<keyword evidence="12" id="KW-1185">Reference proteome</keyword>
<evidence type="ECO:0000256" key="4">
    <source>
        <dbReference type="PIRSR" id="PIRSR000102-1"/>
    </source>
</evidence>
<dbReference type="FunFam" id="3.40.50.720:FF:000010">
    <property type="entry name" value="Malate dehydrogenase"/>
    <property type="match status" value="1"/>
</dbReference>
<feature type="active site" description="Proton acceptor" evidence="4">
    <location>
        <position position="187"/>
    </location>
</feature>
<evidence type="ECO:0000256" key="7">
    <source>
        <dbReference type="RuleBase" id="RU003369"/>
    </source>
</evidence>
<evidence type="ECO:0000256" key="2">
    <source>
        <dbReference type="ARBA" id="ARBA00023002"/>
    </source>
</evidence>
<dbReference type="EC" id="1.1.1.37" evidence="8"/>
<keyword evidence="3 6" id="KW-0520">NAD</keyword>
<dbReference type="InterPro" id="IPR015955">
    <property type="entry name" value="Lactate_DH/Glyco_Ohase_4_C"/>
</dbReference>
<dbReference type="SUPFAM" id="SSF56327">
    <property type="entry name" value="LDH C-terminal domain-like"/>
    <property type="match status" value="1"/>
</dbReference>
<dbReference type="Gene3D" id="3.40.50.720">
    <property type="entry name" value="NAD(P)-binding Rossmann-like Domain"/>
    <property type="match status" value="1"/>
</dbReference>
<dbReference type="Proteomes" id="UP001497623">
    <property type="component" value="Unassembled WGS sequence"/>
</dbReference>
<evidence type="ECO:0000256" key="6">
    <source>
        <dbReference type="PIRSR" id="PIRSR000102-3"/>
    </source>
</evidence>
<dbReference type="Pfam" id="PF02866">
    <property type="entry name" value="Ldh_1_C"/>
    <property type="match status" value="1"/>
</dbReference>
<feature type="domain" description="Lactate/malate dehydrogenase N-terminal" evidence="9">
    <location>
        <begin position="6"/>
        <end position="152"/>
    </location>
</feature>
<keyword evidence="8" id="KW-0816">Tricarboxylic acid cycle</keyword>
<dbReference type="GO" id="GO:0006099">
    <property type="term" value="P:tricarboxylic acid cycle"/>
    <property type="evidence" value="ECO:0007669"/>
    <property type="project" value="UniProtKB-KW"/>
</dbReference>
<proteinExistence type="inferred from homology"/>
<comment type="similarity">
    <text evidence="1">Belongs to the LDH/MDH superfamily. MDH type 2 family.</text>
</comment>
<evidence type="ECO:0000256" key="5">
    <source>
        <dbReference type="PIRSR" id="PIRSR000102-2"/>
    </source>
</evidence>
<dbReference type="NCBIfam" id="NF003916">
    <property type="entry name" value="PRK05442.1"/>
    <property type="match status" value="1"/>
</dbReference>
<evidence type="ECO:0000256" key="1">
    <source>
        <dbReference type="ARBA" id="ARBA00009613"/>
    </source>
</evidence>
<dbReference type="Gene3D" id="3.90.110.10">
    <property type="entry name" value="Lactate dehydrogenase/glycoside hydrolase, family 4, C-terminal"/>
    <property type="match status" value="1"/>
</dbReference>
<comment type="catalytic activity">
    <reaction evidence="8">
        <text>(S)-malate + NAD(+) = oxaloacetate + NADH + H(+)</text>
        <dbReference type="Rhea" id="RHEA:21432"/>
        <dbReference type="ChEBI" id="CHEBI:15378"/>
        <dbReference type="ChEBI" id="CHEBI:15589"/>
        <dbReference type="ChEBI" id="CHEBI:16452"/>
        <dbReference type="ChEBI" id="CHEBI:57540"/>
        <dbReference type="ChEBI" id="CHEBI:57945"/>
        <dbReference type="EC" id="1.1.1.37"/>
    </reaction>
</comment>
<dbReference type="GO" id="GO:0006108">
    <property type="term" value="P:malate metabolic process"/>
    <property type="evidence" value="ECO:0007669"/>
    <property type="project" value="InterPro"/>
</dbReference>
<evidence type="ECO:0000313" key="12">
    <source>
        <dbReference type="Proteomes" id="UP001497623"/>
    </source>
</evidence>
<dbReference type="PANTHER" id="PTHR23382">
    <property type="entry name" value="MALATE DEHYDROGENASE"/>
    <property type="match status" value="1"/>
</dbReference>
<accession>A0AAV2S1L8</accession>
<dbReference type="PIRSF" id="PIRSF000102">
    <property type="entry name" value="Lac_mal_DH"/>
    <property type="match status" value="1"/>
</dbReference>
<dbReference type="InterPro" id="IPR001236">
    <property type="entry name" value="Lactate/malate_DH_N"/>
</dbReference>
<feature type="binding site" evidence="5">
    <location>
        <position position="131"/>
    </location>
    <ligand>
        <name>substrate</name>
    </ligand>
</feature>
<dbReference type="SUPFAM" id="SSF51735">
    <property type="entry name" value="NAD(P)-binding Rossmann-fold domains"/>
    <property type="match status" value="1"/>
</dbReference>
<organism evidence="11 12">
    <name type="scientific">Meganyctiphanes norvegica</name>
    <name type="common">Northern krill</name>
    <name type="synonym">Thysanopoda norvegica</name>
    <dbReference type="NCBI Taxonomy" id="48144"/>
    <lineage>
        <taxon>Eukaryota</taxon>
        <taxon>Metazoa</taxon>
        <taxon>Ecdysozoa</taxon>
        <taxon>Arthropoda</taxon>
        <taxon>Crustacea</taxon>
        <taxon>Multicrustacea</taxon>
        <taxon>Malacostraca</taxon>
        <taxon>Eumalacostraca</taxon>
        <taxon>Eucarida</taxon>
        <taxon>Euphausiacea</taxon>
        <taxon>Euphausiidae</taxon>
        <taxon>Meganyctiphanes</taxon>
    </lineage>
</organism>
<dbReference type="InterPro" id="IPR010945">
    <property type="entry name" value="Malate_DH_type2"/>
</dbReference>
<sequence>MAEPIRVCVTGAAGQIGYSLCYMLGSGAVFGPDQPVILQLLDIPPMMTVLQGVCMEISDCAMPCVREVIPTDDPAVAFKDIDAAFLVGAMPRKEGMERKDLLAANVKIFKVQGQALDQHAKKSVRVLVVGNPANTNALICANFAPSIPRENFSAMTRLDQNRAQAQIAQKLSIPVKDVHNVIIWGNHSGTQFPDVKHAMAKINGTDTPVYDAIKDDAFLKGDFITTVQKRGGAVIAARKLSSAMSAAKAACDHMKSIHIVKSRFVNMDLYLEGEYHSFSGLLYPASKSTSHIIFRKWTIVQGLPIDDFAREKMDATAKELCEERDDANEVC</sequence>
<keyword evidence="2 7" id="KW-0560">Oxidoreductase</keyword>
<evidence type="ECO:0000313" key="11">
    <source>
        <dbReference type="EMBL" id="CAL4151019.1"/>
    </source>
</evidence>
<dbReference type="InterPro" id="IPR022383">
    <property type="entry name" value="Lactate/malate_DH_C"/>
</dbReference>
<gene>
    <name evidence="11" type="ORF">MNOR_LOCUS30659</name>
</gene>
<protein>
    <recommendedName>
        <fullName evidence="8">Malate dehydrogenase</fullName>
        <ecNumber evidence="8">1.1.1.37</ecNumber>
    </recommendedName>
</protein>
<dbReference type="InterPro" id="IPR011274">
    <property type="entry name" value="Malate_DH_NAD-dep_euk"/>
</dbReference>
<feature type="binding site" evidence="5">
    <location>
        <position position="92"/>
    </location>
    <ligand>
        <name>substrate</name>
    </ligand>
</feature>
<evidence type="ECO:0000256" key="3">
    <source>
        <dbReference type="ARBA" id="ARBA00023027"/>
    </source>
</evidence>
<feature type="binding site" evidence="6">
    <location>
        <begin position="129"/>
        <end position="131"/>
    </location>
    <ligand>
        <name>NAD(+)</name>
        <dbReference type="ChEBI" id="CHEBI:57540"/>
    </ligand>
</feature>
<evidence type="ECO:0000259" key="10">
    <source>
        <dbReference type="Pfam" id="PF02866"/>
    </source>
</evidence>
<dbReference type="NCBIfam" id="TIGR01759">
    <property type="entry name" value="MalateDH-SF1"/>
    <property type="match status" value="1"/>
</dbReference>
<dbReference type="InterPro" id="IPR001557">
    <property type="entry name" value="L-lactate/malate_DH"/>
</dbReference>
<comment type="caution">
    <text evidence="11">The sequence shown here is derived from an EMBL/GenBank/DDBJ whole genome shotgun (WGS) entry which is preliminary data.</text>
</comment>
<feature type="binding site" evidence="6">
    <location>
        <position position="42"/>
    </location>
    <ligand>
        <name>NAD(+)</name>
        <dbReference type="ChEBI" id="CHEBI:57540"/>
    </ligand>
</feature>
<dbReference type="EMBL" id="CAXKWB010037984">
    <property type="protein sequence ID" value="CAL4151019.1"/>
    <property type="molecule type" value="Genomic_DNA"/>
</dbReference>
<dbReference type="GO" id="GO:0030060">
    <property type="term" value="F:L-malate dehydrogenase (NAD+) activity"/>
    <property type="evidence" value="ECO:0007669"/>
    <property type="project" value="UniProtKB-EC"/>
</dbReference>
<feature type="binding site" evidence="6">
    <location>
        <begin position="11"/>
        <end position="17"/>
    </location>
    <ligand>
        <name>NAD(+)</name>
        <dbReference type="ChEBI" id="CHEBI:57540"/>
    </ligand>
</feature>
<feature type="domain" description="Lactate/malate dehydrogenase C-terminal" evidence="10">
    <location>
        <begin position="156"/>
        <end position="327"/>
    </location>
</feature>
<feature type="non-terminal residue" evidence="11">
    <location>
        <position position="331"/>
    </location>
</feature>
<feature type="binding site" evidence="5">
    <location>
        <position position="98"/>
    </location>
    <ligand>
        <name>substrate</name>
    </ligand>
</feature>
<reference evidence="11 12" key="1">
    <citation type="submission" date="2024-05" db="EMBL/GenBank/DDBJ databases">
        <authorList>
            <person name="Wallberg A."/>
        </authorList>
    </citation>
    <scope>NUCLEOTIDE SEQUENCE [LARGE SCALE GENOMIC DNA]</scope>
</reference>
<feature type="binding site" evidence="6">
    <location>
        <position position="105"/>
    </location>
    <ligand>
        <name>NAD(+)</name>
        <dbReference type="ChEBI" id="CHEBI:57540"/>
    </ligand>
</feature>
<evidence type="ECO:0000256" key="8">
    <source>
        <dbReference type="RuleBase" id="RU003405"/>
    </source>
</evidence>
<dbReference type="PROSITE" id="PS00068">
    <property type="entry name" value="MDH"/>
    <property type="match status" value="1"/>
</dbReference>